<gene>
    <name evidence="17" type="primary">KAFR0B06230</name>
    <name evidence="17" type="ORF">KAFR_0B06230</name>
</gene>
<dbReference type="PANTHER" id="PTHR28262">
    <property type="entry name" value="DASH COMPLEX SUBUNIT SPC19"/>
    <property type="match status" value="1"/>
</dbReference>
<reference evidence="17 18" key="1">
    <citation type="journal article" date="2011" name="Proc. Natl. Acad. Sci. U.S.A.">
        <title>Evolutionary erosion of yeast sex chromosomes by mating-type switching accidents.</title>
        <authorList>
            <person name="Gordon J.L."/>
            <person name="Armisen D."/>
            <person name="Proux-Wera E."/>
            <person name="Oheigeartaigh S.S."/>
            <person name="Byrne K.P."/>
            <person name="Wolfe K.H."/>
        </authorList>
    </citation>
    <scope>NUCLEOTIDE SEQUENCE [LARGE SCALE GENOMIC DNA]</scope>
    <source>
        <strain evidence="18">ATCC 22294 / BCRC 22015 / CBS 2517 / CECT 1963 / NBRC 1671 / NRRL Y-8276</strain>
    </source>
</reference>
<keyword evidence="13" id="KW-0539">Nucleus</keyword>
<dbReference type="eggNOG" id="ENOG502SDEQ">
    <property type="taxonomic scope" value="Eukaryota"/>
</dbReference>
<dbReference type="AlphaFoldDB" id="H2ARC0"/>
<accession>H2ARC0</accession>
<dbReference type="STRING" id="1071382.H2ARC0"/>
<dbReference type="GO" id="GO:1990976">
    <property type="term" value="P:protein transport along microtubule to mitotic spindle pole body"/>
    <property type="evidence" value="ECO:0007669"/>
    <property type="project" value="EnsemblFungi"/>
</dbReference>
<evidence type="ECO:0000256" key="6">
    <source>
        <dbReference type="ARBA" id="ARBA00022454"/>
    </source>
</evidence>
<keyword evidence="18" id="KW-1185">Reference proteome</keyword>
<dbReference type="PANTHER" id="PTHR28262:SF1">
    <property type="entry name" value="DASH COMPLEX SUBUNIT SPC19"/>
    <property type="match status" value="1"/>
</dbReference>
<keyword evidence="8" id="KW-0493">Microtubule</keyword>
<evidence type="ECO:0000256" key="1">
    <source>
        <dbReference type="ARBA" id="ARBA00004123"/>
    </source>
</evidence>
<protein>
    <recommendedName>
        <fullName evidence="5">DASH complex subunit SPC19</fullName>
    </recommendedName>
    <alternativeName>
        <fullName evidence="15">Outer kinetochore protein SPC19</fullName>
    </alternativeName>
</protein>
<keyword evidence="9" id="KW-0132">Cell division</keyword>
<keyword evidence="14" id="KW-0137">Centromere</keyword>
<proteinExistence type="inferred from homology"/>
<dbReference type="InParanoid" id="H2ARC0"/>
<dbReference type="GO" id="GO:1990758">
    <property type="term" value="P:mitotic sister chromatid biorientation"/>
    <property type="evidence" value="ECO:0007669"/>
    <property type="project" value="EnsemblFungi"/>
</dbReference>
<keyword evidence="6" id="KW-0158">Chromosome</keyword>
<organism evidence="17 18">
    <name type="scientific">Kazachstania africana (strain ATCC 22294 / BCRC 22015 / CBS 2517 / CECT 1963 / NBRC 1671 / NRRL Y-8276)</name>
    <name type="common">Yeast</name>
    <name type="synonym">Kluyveromyces africanus</name>
    <dbReference type="NCBI Taxonomy" id="1071382"/>
    <lineage>
        <taxon>Eukaryota</taxon>
        <taxon>Fungi</taxon>
        <taxon>Dikarya</taxon>
        <taxon>Ascomycota</taxon>
        <taxon>Saccharomycotina</taxon>
        <taxon>Saccharomycetes</taxon>
        <taxon>Saccharomycetales</taxon>
        <taxon>Saccharomycetaceae</taxon>
        <taxon>Kazachstania</taxon>
    </lineage>
</organism>
<name>H2ARC0_KAZAF</name>
<evidence type="ECO:0000256" key="12">
    <source>
        <dbReference type="ARBA" id="ARBA00023212"/>
    </source>
</evidence>
<dbReference type="GeneID" id="13884802"/>
<evidence type="ECO:0000313" key="18">
    <source>
        <dbReference type="Proteomes" id="UP000005220"/>
    </source>
</evidence>
<dbReference type="HOGENOM" id="CLU_1678217_0_0_1"/>
<evidence type="ECO:0000256" key="4">
    <source>
        <dbReference type="ARBA" id="ARBA00008952"/>
    </source>
</evidence>
<dbReference type="Pfam" id="PF08287">
    <property type="entry name" value="DASH_Spc19"/>
    <property type="match status" value="1"/>
</dbReference>
<evidence type="ECO:0000313" key="17">
    <source>
        <dbReference type="EMBL" id="CCF56920.1"/>
    </source>
</evidence>
<dbReference type="Proteomes" id="UP000005220">
    <property type="component" value="Chromosome 2"/>
</dbReference>
<evidence type="ECO:0000256" key="5">
    <source>
        <dbReference type="ARBA" id="ARBA00016329"/>
    </source>
</evidence>
<comment type="similarity">
    <text evidence="4">Belongs to the DASH complex SPC19 family.</text>
</comment>
<sequence length="157" mass="18180">MAEALESSVVSLESTISLLQDSIETLKTDSKDNNYLTDTMLRCNQVFELIPEFDIERARNDLNEEVEPLIRTLQEKLKKSLSKMTRELDTLKQTFELNQLRLNNTATNNETDLSSDDINVSTDDVVMASSTNEELEELKRLRLKREELQERLNQLNQ</sequence>
<dbReference type="RefSeq" id="XP_003956055.1">
    <property type="nucleotide sequence ID" value="XM_003956006.1"/>
</dbReference>
<keyword evidence="10" id="KW-0159">Chromosome partition</keyword>
<evidence type="ECO:0000256" key="10">
    <source>
        <dbReference type="ARBA" id="ARBA00022829"/>
    </source>
</evidence>
<dbReference type="GO" id="GO:0051010">
    <property type="term" value="F:microtubule plus-end binding"/>
    <property type="evidence" value="ECO:0007669"/>
    <property type="project" value="EnsemblFungi"/>
</dbReference>
<evidence type="ECO:0000256" key="7">
    <source>
        <dbReference type="ARBA" id="ARBA00022490"/>
    </source>
</evidence>
<evidence type="ECO:0000256" key="14">
    <source>
        <dbReference type="ARBA" id="ARBA00023328"/>
    </source>
</evidence>
<keyword evidence="11" id="KW-0995">Kinetochore</keyword>
<keyword evidence="12" id="KW-0206">Cytoskeleton</keyword>
<dbReference type="GO" id="GO:0042729">
    <property type="term" value="C:DASH complex"/>
    <property type="evidence" value="ECO:0007669"/>
    <property type="project" value="EnsemblFungi"/>
</dbReference>
<dbReference type="OrthoDB" id="3361333at2759"/>
<evidence type="ECO:0000256" key="11">
    <source>
        <dbReference type="ARBA" id="ARBA00022838"/>
    </source>
</evidence>
<evidence type="ECO:0000256" key="2">
    <source>
        <dbReference type="ARBA" id="ARBA00004186"/>
    </source>
</evidence>
<dbReference type="GO" id="GO:0051987">
    <property type="term" value="P:positive regulation of attachment of spindle microtubules to kinetochore"/>
    <property type="evidence" value="ECO:0007669"/>
    <property type="project" value="EnsemblFungi"/>
</dbReference>
<dbReference type="GO" id="GO:0031116">
    <property type="term" value="P:positive regulation of microtubule polymerization"/>
    <property type="evidence" value="ECO:0007669"/>
    <property type="project" value="EnsemblFungi"/>
</dbReference>
<dbReference type="GO" id="GO:0005876">
    <property type="term" value="C:spindle microtubule"/>
    <property type="evidence" value="ECO:0007669"/>
    <property type="project" value="InterPro"/>
</dbReference>
<keyword evidence="9" id="KW-0498">Mitosis</keyword>
<comment type="subunit">
    <text evidence="16">Component of the DASH complex consisting of ASK1, DAD1, DAD2, DAD3, DAD4, DAM1, DUO1, HSK3, SPC19 and SPC34, with a stoichiometry of one copy of each subunit per complex. Multiple DASH complexes oligomerize to form a ring that encircles spindle microtubules and organizes the rod-like NDC80 complexes of the outer kinetochore. DASH complex oligomerization strengthens microtubule attachments. On cytoplasmic microtubules, DASH complexes appear to form patches instead of rings.</text>
</comment>
<evidence type="ECO:0000256" key="9">
    <source>
        <dbReference type="ARBA" id="ARBA00022776"/>
    </source>
</evidence>
<evidence type="ECO:0000256" key="13">
    <source>
        <dbReference type="ARBA" id="ARBA00023242"/>
    </source>
</evidence>
<evidence type="ECO:0000256" key="16">
    <source>
        <dbReference type="ARBA" id="ARBA00046633"/>
    </source>
</evidence>
<evidence type="ECO:0000256" key="3">
    <source>
        <dbReference type="ARBA" id="ARBA00004629"/>
    </source>
</evidence>
<dbReference type="EMBL" id="HE650822">
    <property type="protein sequence ID" value="CCF56920.1"/>
    <property type="molecule type" value="Genomic_DNA"/>
</dbReference>
<evidence type="ECO:0000256" key="15">
    <source>
        <dbReference type="ARBA" id="ARBA00032583"/>
    </source>
</evidence>
<comment type="subcellular location">
    <subcellularLocation>
        <location evidence="3">Chromosome</location>
        <location evidence="3">Centromere</location>
        <location evidence="3">Kinetochore</location>
    </subcellularLocation>
    <subcellularLocation>
        <location evidence="2">Cytoplasm</location>
        <location evidence="2">Cytoskeleton</location>
        <location evidence="2">Spindle</location>
    </subcellularLocation>
    <subcellularLocation>
        <location evidence="1">Nucleus</location>
    </subcellularLocation>
</comment>
<evidence type="ECO:0000256" key="8">
    <source>
        <dbReference type="ARBA" id="ARBA00022701"/>
    </source>
</evidence>
<dbReference type="FunCoup" id="H2ARC0">
    <property type="interactions" value="58"/>
</dbReference>
<keyword evidence="9" id="KW-0131">Cell cycle</keyword>
<keyword evidence="7" id="KW-0963">Cytoplasm</keyword>
<dbReference type="KEGG" id="kaf:KAFR_0B06230"/>
<dbReference type="InterPro" id="IPR013251">
    <property type="entry name" value="DASH_Spc19"/>
</dbReference>